<comment type="caution">
    <text evidence="3">The sequence shown here is derived from an EMBL/GenBank/DDBJ whole genome shotgun (WGS) entry which is preliminary data.</text>
</comment>
<feature type="compositionally biased region" description="Low complexity" evidence="2">
    <location>
        <begin position="1020"/>
        <end position="1032"/>
    </location>
</feature>
<keyword evidence="1" id="KW-0677">Repeat</keyword>
<feature type="compositionally biased region" description="Polar residues" evidence="2">
    <location>
        <begin position="684"/>
        <end position="693"/>
    </location>
</feature>
<feature type="region of interest" description="Disordered" evidence="2">
    <location>
        <begin position="681"/>
        <end position="701"/>
    </location>
</feature>
<dbReference type="AlphaFoldDB" id="A0A1Y1UUC9"/>
<dbReference type="PANTHER" id="PTHR47447">
    <property type="entry name" value="OS03G0856100 PROTEIN"/>
    <property type="match status" value="1"/>
</dbReference>
<feature type="compositionally biased region" description="Polar residues" evidence="2">
    <location>
        <begin position="576"/>
        <end position="585"/>
    </location>
</feature>
<feature type="region of interest" description="Disordered" evidence="2">
    <location>
        <begin position="1011"/>
        <end position="1055"/>
    </location>
</feature>
<dbReference type="STRING" id="4999.A0A1Y1UUC9"/>
<evidence type="ECO:0000256" key="2">
    <source>
        <dbReference type="SAM" id="MobiDB-lite"/>
    </source>
</evidence>
<evidence type="ECO:0000313" key="3">
    <source>
        <dbReference type="EMBL" id="ORX41056.1"/>
    </source>
</evidence>
<gene>
    <name evidence="3" type="ORF">BD324DRAFT_613050</name>
</gene>
<evidence type="ECO:0000313" key="4">
    <source>
        <dbReference type="Proteomes" id="UP000193218"/>
    </source>
</evidence>
<sequence length="1055" mass="118289">MLAKCIARRVIRVRSERLLHRSYYQRPPSFVPGFVQDFEQSGLAPLYEPQLTEEQQDAQSLDLKSRLSAEADYNEPEMDEDGLLQFYREMVFSGAEGLIESESEVLGPAWRIESGKRRKIIASMATRLGRSNGSFTLASPDTSSMSDELKRIDSSSYAGQDQRIGHAEASEAARTASGYGSKRLGQHVLDTLSRIPVPKGFDMTETSLKGKEKQTDGPIIPLGLVTVKEWQALFEEFIAARDYSSAEKTLLMMTQHGFSPVKAWMDRLVLAYARTGQTAEVDRLNAQLPRVFSDVEENQANALNAILHRSGHHKAIAVLQEHEQAGRPLSQKAYQVVLQRLSIPSRVYRPDSHTRALARDLFAHMRLVAHPYPDRTLYQTMILACASPLDPQPERARDLWIEMTTDGDFPAVQPDKDDYNAIIRALCTSKNDYLEGFDIFRQMLGKHQDAVRIPFDDTPRAVKSKYIPTLRTFSALFQGTKRAGDLERTRWLLVEMIKLVQASCLQQDVNVTGPDAGIVADVFHTYATWMPPPPKRAQLARVRDSPPDNAVGHSAGKPGEMPEYYDQVDMASLQASKQEDVQSQALEDHPGPSEPSPFPQTHTEALREASAIWERVLFDVNAARSGQASLLEFPFSQVRIDQRVIVGYLSVIFQHVWDVNEAKALWTDVFEKASQAVRVPKPHTASSSTSTELAKSLSEETSKGLGPNGWSYLKALEYCAHPPRMHSQASERKQAGKWDRRVALAWAKQLWKEYAALCDQIQPLRRWAIQPTDGSKSDGTSPMLSTAEARARVYSFGFGEREIEQAWKAVIRVHALAGEPLTALDIYHDFCARFPPSDILDLFRPISSNGLAIRVEDPTAVAEPNVPPNMTFEDVSDLHHELVKAMRATDQPDEVEKYSKAIASIKWTSLQYIKALFKRRDLRMSEIAGPQNLEHPLDAVPRLGASPKERALRRRDASIGVIDHLQRPRLMPARLPPQASRKETMPALGTSGTAAITKQENEEFLRMVSQRTPQAIGKLGTAKARGARTARGNFFKERSKQFSPATARMRRNARQ</sequence>
<proteinExistence type="predicted"/>
<feature type="region of interest" description="Disordered" evidence="2">
    <location>
        <begin position="534"/>
        <end position="562"/>
    </location>
</feature>
<dbReference type="InParanoid" id="A0A1Y1UUC9"/>
<name>A0A1Y1UUC9_9TREE</name>
<dbReference type="OrthoDB" id="5588846at2759"/>
<dbReference type="Gene3D" id="1.25.40.10">
    <property type="entry name" value="Tetratricopeptide repeat domain"/>
    <property type="match status" value="1"/>
</dbReference>
<dbReference type="InterPro" id="IPR011990">
    <property type="entry name" value="TPR-like_helical_dom_sf"/>
</dbReference>
<dbReference type="RefSeq" id="XP_021874735.1">
    <property type="nucleotide sequence ID" value="XM_022014467.1"/>
</dbReference>
<organism evidence="3 4">
    <name type="scientific">Kockovaella imperatae</name>
    <dbReference type="NCBI Taxonomy" id="4999"/>
    <lineage>
        <taxon>Eukaryota</taxon>
        <taxon>Fungi</taxon>
        <taxon>Dikarya</taxon>
        <taxon>Basidiomycota</taxon>
        <taxon>Agaricomycotina</taxon>
        <taxon>Tremellomycetes</taxon>
        <taxon>Tremellales</taxon>
        <taxon>Cuniculitremaceae</taxon>
        <taxon>Kockovaella</taxon>
    </lineage>
</organism>
<accession>A0A1Y1UUC9</accession>
<feature type="region of interest" description="Disordered" evidence="2">
    <location>
        <begin position="576"/>
        <end position="603"/>
    </location>
</feature>
<keyword evidence="4" id="KW-1185">Reference proteome</keyword>
<evidence type="ECO:0008006" key="5">
    <source>
        <dbReference type="Google" id="ProtNLM"/>
    </source>
</evidence>
<reference evidence="3 4" key="1">
    <citation type="submission" date="2017-03" db="EMBL/GenBank/DDBJ databases">
        <title>Widespread Adenine N6-methylation of Active Genes in Fungi.</title>
        <authorList>
            <consortium name="DOE Joint Genome Institute"/>
            <person name="Mondo S.J."/>
            <person name="Dannebaum R.O."/>
            <person name="Kuo R.C."/>
            <person name="Louie K.B."/>
            <person name="Bewick A.J."/>
            <person name="Labutti K."/>
            <person name="Haridas S."/>
            <person name="Kuo A."/>
            <person name="Salamov A."/>
            <person name="Ahrendt S.R."/>
            <person name="Lau R."/>
            <person name="Bowen B.P."/>
            <person name="Lipzen A."/>
            <person name="Sullivan W."/>
            <person name="Andreopoulos W.B."/>
            <person name="Clum A."/>
            <person name="Lindquist E."/>
            <person name="Daum C."/>
            <person name="Northen T.R."/>
            <person name="Ramamoorthy G."/>
            <person name="Schmitz R.J."/>
            <person name="Gryganskyi A."/>
            <person name="Culley D."/>
            <person name="Magnuson J."/>
            <person name="James T.Y."/>
            <person name="O'Malley M.A."/>
            <person name="Stajich J.E."/>
            <person name="Spatafora J.W."/>
            <person name="Visel A."/>
            <person name="Grigoriev I.V."/>
        </authorList>
    </citation>
    <scope>NUCLEOTIDE SEQUENCE [LARGE SCALE GENOMIC DNA]</scope>
    <source>
        <strain evidence="3 4">NRRL Y-17943</strain>
    </source>
</reference>
<dbReference type="Proteomes" id="UP000193218">
    <property type="component" value="Unassembled WGS sequence"/>
</dbReference>
<dbReference type="GeneID" id="33556275"/>
<dbReference type="EMBL" id="NBSH01000001">
    <property type="protein sequence ID" value="ORX41056.1"/>
    <property type="molecule type" value="Genomic_DNA"/>
</dbReference>
<evidence type="ECO:0000256" key="1">
    <source>
        <dbReference type="ARBA" id="ARBA00022737"/>
    </source>
</evidence>
<protein>
    <recommendedName>
        <fullName evidence="5">Pentatricopeptide repeat domain-containing protein</fullName>
    </recommendedName>
</protein>
<dbReference type="PANTHER" id="PTHR47447:SF17">
    <property type="entry name" value="OS12G0638900 PROTEIN"/>
    <property type="match status" value="1"/>
</dbReference>